<proteinExistence type="predicted"/>
<keyword evidence="1" id="KW-0472">Membrane</keyword>
<dbReference type="Proteomes" id="UP000034793">
    <property type="component" value="Unassembled WGS sequence"/>
</dbReference>
<reference evidence="2 3" key="1">
    <citation type="journal article" date="2015" name="Nature">
        <title>rRNA introns, odd ribosomes, and small enigmatic genomes across a large radiation of phyla.</title>
        <authorList>
            <person name="Brown C.T."/>
            <person name="Hug L.A."/>
            <person name="Thomas B.C."/>
            <person name="Sharon I."/>
            <person name="Castelle C.J."/>
            <person name="Singh A."/>
            <person name="Wilkins M.J."/>
            <person name="Williams K.H."/>
            <person name="Banfield J.F."/>
        </authorList>
    </citation>
    <scope>NUCLEOTIDE SEQUENCE [LARGE SCALE GENOMIC DNA]</scope>
</reference>
<dbReference type="EMBL" id="LBXL01000011">
    <property type="protein sequence ID" value="KKR30181.1"/>
    <property type="molecule type" value="Genomic_DNA"/>
</dbReference>
<organism evidence="2 3">
    <name type="scientific">Candidatus Woesebacteria bacterium GW2011_GWA1_39_8</name>
    <dbReference type="NCBI Taxonomy" id="1618552"/>
    <lineage>
        <taxon>Bacteria</taxon>
        <taxon>Candidatus Woeseibacteriota</taxon>
    </lineage>
</organism>
<accession>A0A0G0PYM5</accession>
<keyword evidence="1" id="KW-0812">Transmembrane</keyword>
<evidence type="ECO:0000313" key="3">
    <source>
        <dbReference type="Proteomes" id="UP000034793"/>
    </source>
</evidence>
<keyword evidence="1" id="KW-1133">Transmembrane helix</keyword>
<comment type="caution">
    <text evidence="2">The sequence shown here is derived from an EMBL/GenBank/DDBJ whole genome shotgun (WGS) entry which is preliminary data.</text>
</comment>
<gene>
    <name evidence="2" type="ORF">UT61_C0011G0004</name>
</gene>
<sequence>MGNKQIIILIVVIFIAFVGYKAISSNIQENKEKAVLQEKYQLQELAKEPLNQCLENIDNETEKEIKEYKDLIRDVRTPSSQESCLKLTGHGSNIDALIAAGKINLKDYCWPSYEDEEAEIQKIISEAKTEKEECYKQYK</sequence>
<feature type="transmembrane region" description="Helical" evidence="1">
    <location>
        <begin position="6"/>
        <end position="23"/>
    </location>
</feature>
<evidence type="ECO:0000256" key="1">
    <source>
        <dbReference type="SAM" id="Phobius"/>
    </source>
</evidence>
<protein>
    <submittedName>
        <fullName evidence="2">Uncharacterized protein</fullName>
    </submittedName>
</protein>
<dbReference type="AlphaFoldDB" id="A0A0G0PYM5"/>
<name>A0A0G0PYM5_9BACT</name>
<evidence type="ECO:0000313" key="2">
    <source>
        <dbReference type="EMBL" id="KKR30181.1"/>
    </source>
</evidence>